<evidence type="ECO:0000313" key="1">
    <source>
        <dbReference type="EMBL" id="OPX46847.1"/>
    </source>
</evidence>
<protein>
    <recommendedName>
        <fullName evidence="3">Phosphoribosyl-ATP pyrophosphohydrolase</fullName>
    </recommendedName>
</protein>
<name>A0A1V4SUE7_9CLOT</name>
<dbReference type="SUPFAM" id="SSF101386">
    <property type="entry name" value="all-alpha NTP pyrophosphatases"/>
    <property type="match status" value="1"/>
</dbReference>
<evidence type="ECO:0008006" key="3">
    <source>
        <dbReference type="Google" id="ProtNLM"/>
    </source>
</evidence>
<dbReference type="EMBL" id="LTAY01000068">
    <property type="protein sequence ID" value="OPX46847.1"/>
    <property type="molecule type" value="Genomic_DNA"/>
</dbReference>
<dbReference type="OrthoDB" id="9813491at2"/>
<proteinExistence type="predicted"/>
<dbReference type="Proteomes" id="UP000191448">
    <property type="component" value="Unassembled WGS sequence"/>
</dbReference>
<comment type="caution">
    <text evidence="1">The sequence shown here is derived from an EMBL/GenBank/DDBJ whole genome shotgun (WGS) entry which is preliminary data.</text>
</comment>
<dbReference type="RefSeq" id="WP_080023747.1">
    <property type="nucleotide sequence ID" value="NZ_LTAY01000068.1"/>
</dbReference>
<dbReference type="AlphaFoldDB" id="A0A1V4SUE7"/>
<organism evidence="1 2">
    <name type="scientific">Clostridium thermobutyricum DSM 4928</name>
    <dbReference type="NCBI Taxonomy" id="1121339"/>
    <lineage>
        <taxon>Bacteria</taxon>
        <taxon>Bacillati</taxon>
        <taxon>Bacillota</taxon>
        <taxon>Clostridia</taxon>
        <taxon>Eubacteriales</taxon>
        <taxon>Clostridiaceae</taxon>
        <taxon>Clostridium</taxon>
    </lineage>
</organism>
<dbReference type="InterPro" id="IPR038735">
    <property type="entry name" value="MSMEG_1276-like_NTP-PPase_dom"/>
</dbReference>
<evidence type="ECO:0000313" key="2">
    <source>
        <dbReference type="Proteomes" id="UP000191448"/>
    </source>
</evidence>
<sequence length="102" mass="11922">MKKYNKLVRDLIPEIIQADNKKCKTKIVEGKEKEGYLENKLQEEVNEYFQDKNLEELADVMEVLFGLADSLGYTEKDLIEKRNEKLKLRGGFKKGIILEEVN</sequence>
<accession>A0A1V4SUE7</accession>
<gene>
    <name evidence="1" type="ORF">CLTHE_24810</name>
</gene>
<dbReference type="CDD" id="cd11532">
    <property type="entry name" value="NTP-PPase_COG4997"/>
    <property type="match status" value="1"/>
</dbReference>
<reference evidence="1 2" key="1">
    <citation type="submission" date="2016-02" db="EMBL/GenBank/DDBJ databases">
        <title>Genome sequence of Clostridium thermobutyricum DSM 4928.</title>
        <authorList>
            <person name="Poehlein A."/>
            <person name="Daniel R."/>
        </authorList>
    </citation>
    <scope>NUCLEOTIDE SEQUENCE [LARGE SCALE GENOMIC DNA]</scope>
    <source>
        <strain evidence="1 2">DSM 4928</strain>
    </source>
</reference>